<keyword evidence="2" id="KW-0472">Membrane</keyword>
<evidence type="ECO:0000313" key="5">
    <source>
        <dbReference type="Proteomes" id="UP001320544"/>
    </source>
</evidence>
<feature type="domain" description="VanZ-like" evidence="3">
    <location>
        <begin position="39"/>
        <end position="165"/>
    </location>
</feature>
<keyword evidence="5" id="KW-1185">Reference proteome</keyword>
<keyword evidence="2" id="KW-1133">Transmembrane helix</keyword>
<gene>
    <name evidence="4" type="ORF">CE91St30_07400</name>
</gene>
<feature type="transmembrane region" description="Helical" evidence="2">
    <location>
        <begin position="34"/>
        <end position="54"/>
    </location>
</feature>
<keyword evidence="2" id="KW-0812">Transmembrane</keyword>
<feature type="region of interest" description="Disordered" evidence="1">
    <location>
        <begin position="1"/>
        <end position="23"/>
    </location>
</feature>
<dbReference type="Proteomes" id="UP001320544">
    <property type="component" value="Chromosome"/>
</dbReference>
<reference evidence="4 5" key="1">
    <citation type="submission" date="2022-01" db="EMBL/GenBank/DDBJ databases">
        <title>Novel bile acid biosynthetic pathways are enriched in the microbiome of centenarians.</title>
        <authorList>
            <person name="Sato Y."/>
            <person name="Atarashi K."/>
            <person name="Plichta R.D."/>
            <person name="Arai Y."/>
            <person name="Sasajima S."/>
            <person name="Kearney M.S."/>
            <person name="Suda W."/>
            <person name="Takeshita K."/>
            <person name="Sasaki T."/>
            <person name="Okamoto S."/>
            <person name="Skelly N.A."/>
            <person name="Okamura Y."/>
            <person name="Vlamakis H."/>
            <person name="Li Y."/>
            <person name="Tanoue T."/>
            <person name="Takei H."/>
            <person name="Nittono H."/>
            <person name="Narushima S."/>
            <person name="Irie J."/>
            <person name="Itoh H."/>
            <person name="Moriya K."/>
            <person name="Sugiura Y."/>
            <person name="Suematsu M."/>
            <person name="Moritoki N."/>
            <person name="Shibata S."/>
            <person name="Littman R.D."/>
            <person name="Fischbach A.M."/>
            <person name="Uwamino Y."/>
            <person name="Inoue T."/>
            <person name="Honda A."/>
            <person name="Hattori M."/>
            <person name="Murai T."/>
            <person name="Xavier J.R."/>
            <person name="Hirose N."/>
            <person name="Honda K."/>
        </authorList>
    </citation>
    <scope>NUCLEOTIDE SEQUENCE [LARGE SCALE GENOMIC DNA]</scope>
    <source>
        <strain evidence="4 5">CE91-St30</strain>
    </source>
</reference>
<proteinExistence type="predicted"/>
<name>A0ABM7WGQ1_9ACTN</name>
<dbReference type="RefSeq" id="WP_244411793.1">
    <property type="nucleotide sequence ID" value="NZ_AP025564.1"/>
</dbReference>
<dbReference type="NCBIfam" id="NF037970">
    <property type="entry name" value="vanZ_1"/>
    <property type="match status" value="1"/>
</dbReference>
<accession>A0ABM7WGQ1</accession>
<evidence type="ECO:0000256" key="2">
    <source>
        <dbReference type="SAM" id="Phobius"/>
    </source>
</evidence>
<dbReference type="InterPro" id="IPR006976">
    <property type="entry name" value="VanZ-like"/>
</dbReference>
<evidence type="ECO:0000256" key="1">
    <source>
        <dbReference type="SAM" id="MobiDB-lite"/>
    </source>
</evidence>
<protein>
    <recommendedName>
        <fullName evidence="3">VanZ-like domain-containing protein</fullName>
    </recommendedName>
</protein>
<dbReference type="EMBL" id="AP025564">
    <property type="protein sequence ID" value="BDE95407.1"/>
    <property type="molecule type" value="Genomic_DNA"/>
</dbReference>
<feature type="compositionally biased region" description="Low complexity" evidence="1">
    <location>
        <begin position="8"/>
        <end position="23"/>
    </location>
</feature>
<sequence length="172" mass="18637">METKTETPPEAGSSGSESASRTAGARHAARSRRALVISWALVAAWACFIFFMSANTGSGLNDDLGFFSNIYRTLKDVQTQLLGPDADAINSIAHFCEYSVFGALLANALRFHMPLRRACLVALACASAYGVTDEFHQYFVPERMCDPVDWAVDTFGGALGSSLLYAALRKRV</sequence>
<dbReference type="Pfam" id="PF04892">
    <property type="entry name" value="VanZ"/>
    <property type="match status" value="1"/>
</dbReference>
<evidence type="ECO:0000313" key="4">
    <source>
        <dbReference type="EMBL" id="BDE95407.1"/>
    </source>
</evidence>
<evidence type="ECO:0000259" key="3">
    <source>
        <dbReference type="Pfam" id="PF04892"/>
    </source>
</evidence>
<organism evidence="4 5">
    <name type="scientific">Raoultibacter timonensis</name>
    <dbReference type="NCBI Taxonomy" id="1907662"/>
    <lineage>
        <taxon>Bacteria</taxon>
        <taxon>Bacillati</taxon>
        <taxon>Actinomycetota</taxon>
        <taxon>Coriobacteriia</taxon>
        <taxon>Eggerthellales</taxon>
        <taxon>Eggerthellaceae</taxon>
        <taxon>Raoultibacter</taxon>
    </lineage>
</organism>